<dbReference type="InterPro" id="IPR036869">
    <property type="entry name" value="J_dom_sf"/>
</dbReference>
<keyword evidence="5" id="KW-0143">Chaperone</keyword>
<dbReference type="InterPro" id="IPR051938">
    <property type="entry name" value="Apopto_cytoskel_mod"/>
</dbReference>
<evidence type="ECO:0000256" key="4">
    <source>
        <dbReference type="ARBA" id="ARBA00022833"/>
    </source>
</evidence>
<dbReference type="InterPro" id="IPR036410">
    <property type="entry name" value="HSP_DnaJ_Cys-rich_dom_sf"/>
</dbReference>
<dbReference type="PRINTS" id="PR00625">
    <property type="entry name" value="JDOMAIN"/>
</dbReference>
<dbReference type="FunFam" id="1.10.287.110:FF:000034">
    <property type="entry name" value="Chaperone protein DnaJ"/>
    <property type="match status" value="1"/>
</dbReference>
<sequence>MRNKANIRRSHTALKEVANTTKKLFNVNVNLSLGSAWLSCGARNLHVDNSNWRKFGAGTLLSKSGNLEKISHSYFHTTSNKYAAKRNFYEVLGVPKNASAKDIKKAYYQLAKKYHPDTNKSDPQAQKKFTEVSEAYEVLSDKEQRKQYDMFGQTGGASAGTGSQGFHGGGFQHMDPEELFRNIFGNFGAGNARGGFRFDNMGDYEEAGFGFGSTQEVMMNLKFEEAARGVNKDISVNITDTCPKCQGRKHEPGRKPVTCPACHGTGMETVTQGPFVMRTTCRKCGGTRQFIEFKCTECAGSGRTVQRKYITVPVPAGVEDGQTVRMPVGSKEIFITFRVEKSTLFRREGADIHSDVSISLSQAVLGGKITAPGIYSDIQLTIPAGTSSHYRMRLAGKGIKRVNSYGSGDHYVHIKIEVPKKLTAKQKALLLSYAELDTASKGSVNGVTEINSGLKHAITDEAGYVPQIRNVLDWCEKSEHKTEEAAEDQSENDSPNQTSDETTPKSSDETTPKSSDSTEADSQSNSTNSSDTHSTSNDDESESPSESNRQSSN</sequence>
<dbReference type="PROSITE" id="PS50076">
    <property type="entry name" value="DNAJ_2"/>
    <property type="match status" value="1"/>
</dbReference>
<comment type="caution">
    <text evidence="10">The sequence shown here is derived from an EMBL/GenBank/DDBJ whole genome shotgun (WGS) entry which is preliminary data.</text>
</comment>
<dbReference type="InterPro" id="IPR008971">
    <property type="entry name" value="HSP40/DnaJ_pept-bd"/>
</dbReference>
<evidence type="ECO:0000256" key="1">
    <source>
        <dbReference type="ARBA" id="ARBA00022723"/>
    </source>
</evidence>
<evidence type="ECO:0000256" key="7">
    <source>
        <dbReference type="SAM" id="MobiDB-lite"/>
    </source>
</evidence>
<dbReference type="PROSITE" id="PS00636">
    <property type="entry name" value="DNAJ_1"/>
    <property type="match status" value="1"/>
</dbReference>
<keyword evidence="2" id="KW-0677">Repeat</keyword>
<evidence type="ECO:0000256" key="3">
    <source>
        <dbReference type="ARBA" id="ARBA00022771"/>
    </source>
</evidence>
<dbReference type="Proteomes" id="UP000593567">
    <property type="component" value="Unassembled WGS sequence"/>
</dbReference>
<dbReference type="SMART" id="SM00271">
    <property type="entry name" value="DnaJ"/>
    <property type="match status" value="1"/>
</dbReference>
<dbReference type="CDD" id="cd06257">
    <property type="entry name" value="DnaJ"/>
    <property type="match status" value="1"/>
</dbReference>
<dbReference type="GO" id="GO:0005524">
    <property type="term" value="F:ATP binding"/>
    <property type="evidence" value="ECO:0007669"/>
    <property type="project" value="InterPro"/>
</dbReference>
<dbReference type="InterPro" id="IPR002939">
    <property type="entry name" value="DnaJ_C"/>
</dbReference>
<proteinExistence type="inferred from homology"/>
<dbReference type="GO" id="GO:0009408">
    <property type="term" value="P:response to heat"/>
    <property type="evidence" value="ECO:0007669"/>
    <property type="project" value="InterPro"/>
</dbReference>
<gene>
    <name evidence="10" type="ORF">EB796_020493</name>
</gene>
<feature type="compositionally biased region" description="Low complexity" evidence="7">
    <location>
        <begin position="544"/>
        <end position="553"/>
    </location>
</feature>
<dbReference type="PANTHER" id="PTHR44145">
    <property type="entry name" value="DNAJ HOMOLOG SUBFAMILY A MEMBER 3, MITOCHONDRIAL"/>
    <property type="match status" value="1"/>
</dbReference>
<dbReference type="Pfam" id="PF00684">
    <property type="entry name" value="DnaJ_CXXCXGXG"/>
    <property type="match status" value="1"/>
</dbReference>
<dbReference type="GO" id="GO:0007005">
    <property type="term" value="P:mitochondrion organization"/>
    <property type="evidence" value="ECO:0007669"/>
    <property type="project" value="TreeGrafter"/>
</dbReference>
<dbReference type="CDD" id="cd10719">
    <property type="entry name" value="DnaJ_zf"/>
    <property type="match status" value="1"/>
</dbReference>
<dbReference type="InterPro" id="IPR001305">
    <property type="entry name" value="HSP_DnaJ_Cys-rich_dom"/>
</dbReference>
<dbReference type="Gene3D" id="1.10.287.110">
    <property type="entry name" value="DnaJ domain"/>
    <property type="match status" value="1"/>
</dbReference>
<keyword evidence="3 6" id="KW-0863">Zinc-finger</keyword>
<dbReference type="Pfam" id="PF00226">
    <property type="entry name" value="DnaJ"/>
    <property type="match status" value="1"/>
</dbReference>
<feature type="compositionally biased region" description="Polar residues" evidence="7">
    <location>
        <begin position="492"/>
        <end position="501"/>
    </location>
</feature>
<evidence type="ECO:0000256" key="2">
    <source>
        <dbReference type="ARBA" id="ARBA00022737"/>
    </source>
</evidence>
<dbReference type="PROSITE" id="PS51188">
    <property type="entry name" value="ZF_CR"/>
    <property type="match status" value="1"/>
</dbReference>
<dbReference type="HAMAP" id="MF_01152">
    <property type="entry name" value="DnaJ"/>
    <property type="match status" value="1"/>
</dbReference>
<evidence type="ECO:0000313" key="10">
    <source>
        <dbReference type="EMBL" id="KAF6021201.1"/>
    </source>
</evidence>
<dbReference type="InterPro" id="IPR012724">
    <property type="entry name" value="DnaJ"/>
</dbReference>
<dbReference type="SUPFAM" id="SSF46565">
    <property type="entry name" value="Chaperone J-domain"/>
    <property type="match status" value="1"/>
</dbReference>
<dbReference type="InterPro" id="IPR001623">
    <property type="entry name" value="DnaJ_domain"/>
</dbReference>
<dbReference type="PANTHER" id="PTHR44145:SF3">
    <property type="entry name" value="DNAJ HOMOLOG SUBFAMILY A MEMBER 3, MITOCHONDRIAL"/>
    <property type="match status" value="1"/>
</dbReference>
<dbReference type="SUPFAM" id="SSF57938">
    <property type="entry name" value="DnaJ/Hsp40 cysteine-rich domain"/>
    <property type="match status" value="1"/>
</dbReference>
<name>A0A7J7J6P8_BUGNE</name>
<evidence type="ECO:0000313" key="11">
    <source>
        <dbReference type="Proteomes" id="UP000593567"/>
    </source>
</evidence>
<accession>A0A7J7J6P8</accession>
<evidence type="ECO:0000256" key="6">
    <source>
        <dbReference type="PROSITE-ProRule" id="PRU00546"/>
    </source>
</evidence>
<dbReference type="FunFam" id="2.60.260.20:FF:000005">
    <property type="entry name" value="Chaperone protein dnaJ 1, mitochondrial"/>
    <property type="match status" value="1"/>
</dbReference>
<dbReference type="Gene3D" id="2.60.260.20">
    <property type="entry name" value="Urease metallochaperone UreE, N-terminal domain"/>
    <property type="match status" value="2"/>
</dbReference>
<feature type="domain" description="J" evidence="8">
    <location>
        <begin position="87"/>
        <end position="152"/>
    </location>
</feature>
<keyword evidence="11" id="KW-1185">Reference proteome</keyword>
<dbReference type="CDD" id="cd10747">
    <property type="entry name" value="DnaJ_C"/>
    <property type="match status" value="1"/>
</dbReference>
<dbReference type="GO" id="GO:0006457">
    <property type="term" value="P:protein folding"/>
    <property type="evidence" value="ECO:0007669"/>
    <property type="project" value="InterPro"/>
</dbReference>
<feature type="region of interest" description="Disordered" evidence="7">
    <location>
        <begin position="479"/>
        <end position="553"/>
    </location>
</feature>
<dbReference type="SUPFAM" id="SSF49493">
    <property type="entry name" value="HSP40/DnaJ peptide-binding domain"/>
    <property type="match status" value="1"/>
</dbReference>
<dbReference type="Pfam" id="PF01556">
    <property type="entry name" value="DnaJ_C"/>
    <property type="match status" value="1"/>
</dbReference>
<dbReference type="InterPro" id="IPR018253">
    <property type="entry name" value="DnaJ_domain_CS"/>
</dbReference>
<dbReference type="Gene3D" id="2.10.230.10">
    <property type="entry name" value="Heat shock protein DnaJ, cysteine-rich domain"/>
    <property type="match status" value="1"/>
</dbReference>
<dbReference type="GO" id="GO:0005739">
    <property type="term" value="C:mitochondrion"/>
    <property type="evidence" value="ECO:0007669"/>
    <property type="project" value="TreeGrafter"/>
</dbReference>
<evidence type="ECO:0000256" key="5">
    <source>
        <dbReference type="ARBA" id="ARBA00023186"/>
    </source>
</evidence>
<dbReference type="EMBL" id="VXIV02003097">
    <property type="protein sequence ID" value="KAF6021201.1"/>
    <property type="molecule type" value="Genomic_DNA"/>
</dbReference>
<evidence type="ECO:0000259" key="9">
    <source>
        <dbReference type="PROSITE" id="PS51188"/>
    </source>
</evidence>
<keyword evidence="1 6" id="KW-0479">Metal-binding</keyword>
<dbReference type="GO" id="GO:0051082">
    <property type="term" value="F:unfolded protein binding"/>
    <property type="evidence" value="ECO:0007669"/>
    <property type="project" value="InterPro"/>
</dbReference>
<dbReference type="OrthoDB" id="10256793at2759"/>
<dbReference type="GO" id="GO:0031072">
    <property type="term" value="F:heat shock protein binding"/>
    <property type="evidence" value="ECO:0007669"/>
    <property type="project" value="InterPro"/>
</dbReference>
<dbReference type="GO" id="GO:0043066">
    <property type="term" value="P:negative regulation of apoptotic process"/>
    <property type="evidence" value="ECO:0007669"/>
    <property type="project" value="TreeGrafter"/>
</dbReference>
<dbReference type="GO" id="GO:0008270">
    <property type="term" value="F:zinc ion binding"/>
    <property type="evidence" value="ECO:0007669"/>
    <property type="project" value="UniProtKB-KW"/>
</dbReference>
<keyword evidence="4 6" id="KW-0862">Zinc</keyword>
<evidence type="ECO:0000259" key="8">
    <source>
        <dbReference type="PROSITE" id="PS50076"/>
    </source>
</evidence>
<protein>
    <submittedName>
        <fullName evidence="10">DNAJA3</fullName>
    </submittedName>
</protein>
<feature type="compositionally biased region" description="Basic and acidic residues" evidence="7">
    <location>
        <begin position="502"/>
        <end position="511"/>
    </location>
</feature>
<feature type="domain" description="CR-type" evidence="9">
    <location>
        <begin position="229"/>
        <end position="307"/>
    </location>
</feature>
<reference evidence="10" key="1">
    <citation type="submission" date="2020-06" db="EMBL/GenBank/DDBJ databases">
        <title>Draft genome of Bugula neritina, a colonial animal packing powerful symbionts and potential medicines.</title>
        <authorList>
            <person name="Rayko M."/>
        </authorList>
    </citation>
    <scope>NUCLEOTIDE SEQUENCE [LARGE SCALE GENOMIC DNA]</scope>
    <source>
        <strain evidence="10">Kwan_BN1</strain>
    </source>
</reference>
<dbReference type="AlphaFoldDB" id="A0A7J7J6P8"/>
<feature type="zinc finger region" description="CR-type" evidence="6">
    <location>
        <begin position="229"/>
        <end position="307"/>
    </location>
</feature>
<feature type="compositionally biased region" description="Low complexity" evidence="7">
    <location>
        <begin position="520"/>
        <end position="535"/>
    </location>
</feature>
<organism evidence="10 11">
    <name type="scientific">Bugula neritina</name>
    <name type="common">Brown bryozoan</name>
    <name type="synonym">Sertularia neritina</name>
    <dbReference type="NCBI Taxonomy" id="10212"/>
    <lineage>
        <taxon>Eukaryota</taxon>
        <taxon>Metazoa</taxon>
        <taxon>Spiralia</taxon>
        <taxon>Lophotrochozoa</taxon>
        <taxon>Bryozoa</taxon>
        <taxon>Gymnolaemata</taxon>
        <taxon>Cheilostomatida</taxon>
        <taxon>Flustrina</taxon>
        <taxon>Buguloidea</taxon>
        <taxon>Bugulidae</taxon>
        <taxon>Bugula</taxon>
    </lineage>
</organism>